<dbReference type="OMA" id="YGERDWS"/>
<proteinExistence type="predicted"/>
<evidence type="ECO:0000313" key="3">
    <source>
        <dbReference type="Proteomes" id="UP000217790"/>
    </source>
</evidence>
<dbReference type="OrthoDB" id="3019189at2759"/>
<keyword evidence="3" id="KW-1185">Reference proteome</keyword>
<dbReference type="EMBL" id="KZ293752">
    <property type="protein sequence ID" value="PBK80128.1"/>
    <property type="molecule type" value="Genomic_DNA"/>
</dbReference>
<sequence>MKSRFYKGSRNCSLVSPTVPNTSRTPHRQPRCPSPLTKGKSIIVALASVNKTCTFHRTAQSTATPSYVLYRAPQLCVDPKLIDPGFLYGERDWSEEEEEEEEQKHSASPSRKRKTLTRKKAQGTDTQSPKKKARSTPAKPRASTSKAAVASPQKKGRK</sequence>
<dbReference type="Proteomes" id="UP000217790">
    <property type="component" value="Unassembled WGS sequence"/>
</dbReference>
<gene>
    <name evidence="2" type="ORF">ARMGADRAFT_1092520</name>
</gene>
<accession>A0A2H3CP11</accession>
<protein>
    <submittedName>
        <fullName evidence="2">Uncharacterized protein</fullName>
    </submittedName>
</protein>
<feature type="region of interest" description="Disordered" evidence="1">
    <location>
        <begin position="93"/>
        <end position="158"/>
    </location>
</feature>
<evidence type="ECO:0000313" key="2">
    <source>
        <dbReference type="EMBL" id="PBK80128.1"/>
    </source>
</evidence>
<dbReference type="AlphaFoldDB" id="A0A2H3CP11"/>
<feature type="compositionally biased region" description="Basic residues" evidence="1">
    <location>
        <begin position="110"/>
        <end position="121"/>
    </location>
</feature>
<evidence type="ECO:0000256" key="1">
    <source>
        <dbReference type="SAM" id="MobiDB-lite"/>
    </source>
</evidence>
<reference evidence="3" key="1">
    <citation type="journal article" date="2017" name="Nat. Ecol. Evol.">
        <title>Genome expansion and lineage-specific genetic innovations in the forest pathogenic fungi Armillaria.</title>
        <authorList>
            <person name="Sipos G."/>
            <person name="Prasanna A.N."/>
            <person name="Walter M.C."/>
            <person name="O'Connor E."/>
            <person name="Balint B."/>
            <person name="Krizsan K."/>
            <person name="Kiss B."/>
            <person name="Hess J."/>
            <person name="Varga T."/>
            <person name="Slot J."/>
            <person name="Riley R."/>
            <person name="Boka B."/>
            <person name="Rigling D."/>
            <person name="Barry K."/>
            <person name="Lee J."/>
            <person name="Mihaltcheva S."/>
            <person name="LaButti K."/>
            <person name="Lipzen A."/>
            <person name="Waldron R."/>
            <person name="Moloney N.M."/>
            <person name="Sperisen C."/>
            <person name="Kredics L."/>
            <person name="Vagvoelgyi C."/>
            <person name="Patrignani A."/>
            <person name="Fitzpatrick D."/>
            <person name="Nagy I."/>
            <person name="Doyle S."/>
            <person name="Anderson J.B."/>
            <person name="Grigoriev I.V."/>
            <person name="Gueldener U."/>
            <person name="Muensterkoetter M."/>
            <person name="Nagy L.G."/>
        </authorList>
    </citation>
    <scope>NUCLEOTIDE SEQUENCE [LARGE SCALE GENOMIC DNA]</scope>
    <source>
        <strain evidence="3">Ar21-2</strain>
    </source>
</reference>
<feature type="region of interest" description="Disordered" evidence="1">
    <location>
        <begin position="16"/>
        <end position="36"/>
    </location>
</feature>
<organism evidence="2 3">
    <name type="scientific">Armillaria gallica</name>
    <name type="common">Bulbous honey fungus</name>
    <name type="synonym">Armillaria bulbosa</name>
    <dbReference type="NCBI Taxonomy" id="47427"/>
    <lineage>
        <taxon>Eukaryota</taxon>
        <taxon>Fungi</taxon>
        <taxon>Dikarya</taxon>
        <taxon>Basidiomycota</taxon>
        <taxon>Agaricomycotina</taxon>
        <taxon>Agaricomycetes</taxon>
        <taxon>Agaricomycetidae</taxon>
        <taxon>Agaricales</taxon>
        <taxon>Marasmiineae</taxon>
        <taxon>Physalacriaceae</taxon>
        <taxon>Armillaria</taxon>
    </lineage>
</organism>
<name>A0A2H3CP11_ARMGA</name>
<dbReference type="InParanoid" id="A0A2H3CP11"/>